<dbReference type="Proteomes" id="UP000471152">
    <property type="component" value="Unassembled WGS sequence"/>
</dbReference>
<dbReference type="AlphaFoldDB" id="A0A6P0H9C3"/>
<dbReference type="Proteomes" id="UP000468828">
    <property type="component" value="Unassembled WGS sequence"/>
</dbReference>
<dbReference type="EMBL" id="JAAGWH010000024">
    <property type="protein sequence ID" value="NEK94518.1"/>
    <property type="molecule type" value="Genomic_DNA"/>
</dbReference>
<evidence type="ECO:0000313" key="4">
    <source>
        <dbReference type="Proteomes" id="UP000471152"/>
    </source>
</evidence>
<protein>
    <submittedName>
        <fullName evidence="2">Uncharacterized protein</fullName>
    </submittedName>
</protein>
<evidence type="ECO:0000313" key="2">
    <source>
        <dbReference type="EMBL" id="NEN51406.1"/>
    </source>
</evidence>
<reference evidence="2 4" key="2">
    <citation type="submission" date="2020-02" db="EMBL/GenBank/DDBJ databases">
        <title>The WGS of Modestobacter muralis DSM 100205.</title>
        <authorList>
            <person name="Jiang Z."/>
        </authorList>
    </citation>
    <scope>NUCLEOTIDE SEQUENCE [LARGE SCALE GENOMIC DNA]</scope>
    <source>
        <strain evidence="2 4">DSM 100205</strain>
    </source>
</reference>
<comment type="caution">
    <text evidence="2">The sequence shown here is derived from an EMBL/GenBank/DDBJ whole genome shotgun (WGS) entry which is preliminary data.</text>
</comment>
<keyword evidence="3" id="KW-1185">Reference proteome</keyword>
<name>A0A6P0H9C3_9ACTN</name>
<sequence length="60" mass="6065">MVIAVISAVWVTASAGLALVVGRGIRTADARAPFTDHLIGLPVELTVAAVLGARTAQPSL</sequence>
<gene>
    <name evidence="2" type="ORF">G3R41_10740</name>
    <name evidence="1" type="ORF">GCU67_10085</name>
</gene>
<proteinExistence type="predicted"/>
<evidence type="ECO:0000313" key="1">
    <source>
        <dbReference type="EMBL" id="NEK94518.1"/>
    </source>
</evidence>
<dbReference type="EMBL" id="JAAGWB010000026">
    <property type="protein sequence ID" value="NEN51406.1"/>
    <property type="molecule type" value="Genomic_DNA"/>
</dbReference>
<organism evidence="2 4">
    <name type="scientific">Modestobacter muralis</name>
    <dbReference type="NCBI Taxonomy" id="1608614"/>
    <lineage>
        <taxon>Bacteria</taxon>
        <taxon>Bacillati</taxon>
        <taxon>Actinomycetota</taxon>
        <taxon>Actinomycetes</taxon>
        <taxon>Geodermatophilales</taxon>
        <taxon>Geodermatophilaceae</taxon>
        <taxon>Modestobacter</taxon>
    </lineage>
</organism>
<reference evidence="1 3" key="1">
    <citation type="submission" date="2020-01" db="EMBL/GenBank/DDBJ databases">
        <title>the WGS Modestobacter muralis CPCC 204518.</title>
        <authorList>
            <person name="Jiang Z."/>
        </authorList>
    </citation>
    <scope>NUCLEOTIDE SEQUENCE [LARGE SCALE GENOMIC DNA]</scope>
    <source>
        <strain evidence="1 3">DSM 100205</strain>
    </source>
</reference>
<accession>A0A6P0H9C3</accession>
<evidence type="ECO:0000313" key="3">
    <source>
        <dbReference type="Proteomes" id="UP000468828"/>
    </source>
</evidence>
<dbReference type="RefSeq" id="WP_163611096.1">
    <property type="nucleotide sequence ID" value="NZ_JAAGWB010000026.1"/>
</dbReference>